<organism evidence="8 9">
    <name type="scientific">Ciona intestinalis</name>
    <name type="common">Transparent sea squirt</name>
    <name type="synonym">Ascidia intestinalis</name>
    <dbReference type="NCBI Taxonomy" id="7719"/>
    <lineage>
        <taxon>Eukaryota</taxon>
        <taxon>Metazoa</taxon>
        <taxon>Chordata</taxon>
        <taxon>Tunicata</taxon>
        <taxon>Ascidiacea</taxon>
        <taxon>Phlebobranchia</taxon>
        <taxon>Cionidae</taxon>
        <taxon>Ciona</taxon>
    </lineage>
</organism>
<proteinExistence type="predicted"/>
<dbReference type="GO" id="GO:0070286">
    <property type="term" value="P:axonemal dynein complex assembly"/>
    <property type="evidence" value="ECO:0000318"/>
    <property type="project" value="GO_Central"/>
</dbReference>
<dbReference type="Ensembl" id="ENSCINT00000016550.3">
    <property type="protein sequence ID" value="ENSCINP00000016550.3"/>
    <property type="gene ID" value="ENSCING00000008097.3"/>
</dbReference>
<accession>F6YNH3</accession>
<feature type="domain" description="Dynein regulatory complex protein 1/2 N-terminal" evidence="7">
    <location>
        <begin position="89"/>
        <end position="189"/>
    </location>
</feature>
<name>F6YNH3_CIOIN</name>
<dbReference type="Proteomes" id="UP000008144">
    <property type="component" value="Chromosome 5"/>
</dbReference>
<keyword evidence="4" id="KW-0966">Cell projection</keyword>
<dbReference type="AlphaFoldDB" id="F6YNH3"/>
<feature type="coiled-coil region" evidence="5">
    <location>
        <begin position="179"/>
        <end position="213"/>
    </location>
</feature>
<dbReference type="InParanoid" id="F6YNH3"/>
<dbReference type="GO" id="GO:0060285">
    <property type="term" value="P:cilium-dependent cell motility"/>
    <property type="evidence" value="ECO:0000318"/>
    <property type="project" value="GO_Central"/>
</dbReference>
<keyword evidence="3 5" id="KW-0175">Coiled coil</keyword>
<dbReference type="InterPro" id="IPR039750">
    <property type="entry name" value="DRC1/DRC2"/>
</dbReference>
<keyword evidence="4" id="KW-0969">Cilium</keyword>
<evidence type="ECO:0000256" key="4">
    <source>
        <dbReference type="ARBA" id="ARBA00023069"/>
    </source>
</evidence>
<feature type="coiled-coil region" evidence="5">
    <location>
        <begin position="330"/>
        <end position="375"/>
    </location>
</feature>
<sequence>NMLYQPEDDQNTGPSVDSVDPEERIKARRERIKKRIEQVKREALGEDAVVEKEVSSDIGKGKEQVELSRTRLEKLRNDGLELVTNVAMAGDAREMQHRIQEAEFKHTRVEKLEAEAKTSSEKFDDISRRWSATQMKEIPHDLHEMLVEQTQACDTVIDEKNNLINQLQMSLHVKDDEYVKDLKKQSEDVDLMIERMEEQVKNLTKSYRDELIQIENSFMEERGMVLKNNRSKWDGTMTQRREREEEYLKMRFKRVEDHEAQLDSLRTHDTEEYNMVKIKLETDVQILEQQLQQMKATYQLNQEKLEYNFQVLKKRDEENTITKSQQKRKITRLQDTLNSFRLKLAKQEKHYKEENQSLVDEYKRIADQYKELHKKMKHFSATDWKKFESIWKMNEEEVKDLVKQVLKADQTIHEQQLGLQWHQPNVYVVSLQLTGPLETQEQDPRPSAHSYAKEIVTAAANLGSDADESKVKITPESNLSLGLVKQLLEVLCDEGGFLMEEKLNKLLQPLQSEERSLIRLDAIFKALNIETEDDVNKLSNY</sequence>
<dbReference type="PANTHER" id="PTHR21625:SF1">
    <property type="entry name" value="DYNEIN REGULATORY COMPLEX PROTEIN 1"/>
    <property type="match status" value="1"/>
</dbReference>
<dbReference type="Pfam" id="PF14772">
    <property type="entry name" value="NYD-SP28"/>
    <property type="match status" value="1"/>
</dbReference>
<keyword evidence="2" id="KW-0282">Flagellum</keyword>
<evidence type="ECO:0000313" key="9">
    <source>
        <dbReference type="Proteomes" id="UP000008144"/>
    </source>
</evidence>
<dbReference type="STRING" id="7719.ENSCINP00000016550"/>
<dbReference type="InterPro" id="IPR039505">
    <property type="entry name" value="DRC1/2_N"/>
</dbReference>
<dbReference type="EMBL" id="EAAA01002189">
    <property type="status" value="NOT_ANNOTATED_CDS"/>
    <property type="molecule type" value="Genomic_DNA"/>
</dbReference>
<dbReference type="GeneTree" id="ENSGT00940000153804"/>
<feature type="coiled-coil region" evidence="5">
    <location>
        <begin position="277"/>
        <end position="304"/>
    </location>
</feature>
<reference evidence="9" key="1">
    <citation type="journal article" date="2002" name="Science">
        <title>The draft genome of Ciona intestinalis: insights into chordate and vertebrate origins.</title>
        <authorList>
            <person name="Dehal P."/>
            <person name="Satou Y."/>
            <person name="Campbell R.K."/>
            <person name="Chapman J."/>
            <person name="Degnan B."/>
            <person name="De Tomaso A."/>
            <person name="Davidson B."/>
            <person name="Di Gregorio A."/>
            <person name="Gelpke M."/>
            <person name="Goodstein D.M."/>
            <person name="Harafuji N."/>
            <person name="Hastings K.E."/>
            <person name="Ho I."/>
            <person name="Hotta K."/>
            <person name="Huang W."/>
            <person name="Kawashima T."/>
            <person name="Lemaire P."/>
            <person name="Martinez D."/>
            <person name="Meinertzhagen I.A."/>
            <person name="Necula S."/>
            <person name="Nonaka M."/>
            <person name="Putnam N."/>
            <person name="Rash S."/>
            <person name="Saiga H."/>
            <person name="Satake M."/>
            <person name="Terry A."/>
            <person name="Yamada L."/>
            <person name="Wang H.G."/>
            <person name="Awazu S."/>
            <person name="Azumi K."/>
            <person name="Boore J."/>
            <person name="Branno M."/>
            <person name="Chin-Bow S."/>
            <person name="DeSantis R."/>
            <person name="Doyle S."/>
            <person name="Francino P."/>
            <person name="Keys D.N."/>
            <person name="Haga S."/>
            <person name="Hayashi H."/>
            <person name="Hino K."/>
            <person name="Imai K.S."/>
            <person name="Inaba K."/>
            <person name="Kano S."/>
            <person name="Kobayashi K."/>
            <person name="Kobayashi M."/>
            <person name="Lee B.I."/>
            <person name="Makabe K.W."/>
            <person name="Manohar C."/>
            <person name="Matassi G."/>
            <person name="Medina M."/>
            <person name="Mochizuki Y."/>
            <person name="Mount S."/>
            <person name="Morishita T."/>
            <person name="Miura S."/>
            <person name="Nakayama A."/>
            <person name="Nishizaka S."/>
            <person name="Nomoto H."/>
            <person name="Ohta F."/>
            <person name="Oishi K."/>
            <person name="Rigoutsos I."/>
            <person name="Sano M."/>
            <person name="Sasaki A."/>
            <person name="Sasakura Y."/>
            <person name="Shoguchi E."/>
            <person name="Shin-i T."/>
            <person name="Spagnuolo A."/>
            <person name="Stainier D."/>
            <person name="Suzuki M.M."/>
            <person name="Tassy O."/>
            <person name="Takatori N."/>
            <person name="Tokuoka M."/>
            <person name="Yagi K."/>
            <person name="Yoshizaki F."/>
            <person name="Wada S."/>
            <person name="Zhang C."/>
            <person name="Hyatt P.D."/>
            <person name="Larimer F."/>
            <person name="Detter C."/>
            <person name="Doggett N."/>
            <person name="Glavina T."/>
            <person name="Hawkins T."/>
            <person name="Richardson P."/>
            <person name="Lucas S."/>
            <person name="Kohara Y."/>
            <person name="Levine M."/>
            <person name="Satoh N."/>
            <person name="Rokhsar D.S."/>
        </authorList>
    </citation>
    <scope>NUCLEOTIDE SEQUENCE [LARGE SCALE GENOMIC DNA]</scope>
</reference>
<reference evidence="8" key="4">
    <citation type="submission" date="2025-09" db="UniProtKB">
        <authorList>
            <consortium name="Ensembl"/>
        </authorList>
    </citation>
    <scope>IDENTIFICATION</scope>
</reference>
<evidence type="ECO:0000256" key="1">
    <source>
        <dbReference type="ARBA" id="ARBA00004611"/>
    </source>
</evidence>
<reference evidence="8" key="2">
    <citation type="journal article" date="2008" name="Genome Biol.">
        <title>Improved genome assembly and evidence-based global gene model set for the chordate Ciona intestinalis: new insight into intron and operon populations.</title>
        <authorList>
            <person name="Satou Y."/>
            <person name="Mineta K."/>
            <person name="Ogasawara M."/>
            <person name="Sasakura Y."/>
            <person name="Shoguchi E."/>
            <person name="Ueno K."/>
            <person name="Yamada L."/>
            <person name="Matsumoto J."/>
            <person name="Wasserscheid J."/>
            <person name="Dewar K."/>
            <person name="Wiley G.B."/>
            <person name="Macmil S.L."/>
            <person name="Roe B.A."/>
            <person name="Zeller R.W."/>
            <person name="Hastings K.E."/>
            <person name="Lemaire P."/>
            <person name="Lindquist E."/>
            <person name="Endo T."/>
            <person name="Hotta K."/>
            <person name="Inaba K."/>
        </authorList>
    </citation>
    <scope>NUCLEOTIDE SEQUENCE [LARGE SCALE GENOMIC DNA]</scope>
    <source>
        <strain evidence="8">wild type</strain>
    </source>
</reference>
<dbReference type="GO" id="GO:0003352">
    <property type="term" value="P:regulation of cilium movement"/>
    <property type="evidence" value="ECO:0000318"/>
    <property type="project" value="GO_Central"/>
</dbReference>
<evidence type="ECO:0000256" key="2">
    <source>
        <dbReference type="ARBA" id="ARBA00022846"/>
    </source>
</evidence>
<dbReference type="GO" id="GO:0005858">
    <property type="term" value="C:axonemal dynein complex"/>
    <property type="evidence" value="ECO:0007669"/>
    <property type="project" value="InterPro"/>
</dbReference>
<dbReference type="GO" id="GO:0005930">
    <property type="term" value="C:axoneme"/>
    <property type="evidence" value="ECO:0000318"/>
    <property type="project" value="GO_Central"/>
</dbReference>
<evidence type="ECO:0000256" key="6">
    <source>
        <dbReference type="SAM" id="MobiDB-lite"/>
    </source>
</evidence>
<evidence type="ECO:0000256" key="5">
    <source>
        <dbReference type="SAM" id="Coils"/>
    </source>
</evidence>
<dbReference type="OMA" id="LDFMMAR"/>
<keyword evidence="9" id="KW-1185">Reference proteome</keyword>
<evidence type="ECO:0000256" key="3">
    <source>
        <dbReference type="ARBA" id="ARBA00023054"/>
    </source>
</evidence>
<dbReference type="HOGENOM" id="CLU_012489_0_0_1"/>
<dbReference type="PANTHER" id="PTHR21625">
    <property type="entry name" value="NYD-SP28 PROTEIN"/>
    <property type="match status" value="1"/>
</dbReference>
<evidence type="ECO:0000313" key="8">
    <source>
        <dbReference type="Ensembl" id="ENSCINP00000016550.3"/>
    </source>
</evidence>
<comment type="subcellular location">
    <subcellularLocation>
        <location evidence="1">Cytoplasm</location>
        <location evidence="1">Cytoskeleton</location>
        <location evidence="1">Flagellum axoneme</location>
    </subcellularLocation>
</comment>
<reference evidence="8" key="3">
    <citation type="submission" date="2025-08" db="UniProtKB">
        <authorList>
            <consortium name="Ensembl"/>
        </authorList>
    </citation>
    <scope>IDENTIFICATION</scope>
</reference>
<feature type="region of interest" description="Disordered" evidence="6">
    <location>
        <begin position="1"/>
        <end position="24"/>
    </location>
</feature>
<feature type="compositionally biased region" description="Acidic residues" evidence="6">
    <location>
        <begin position="1"/>
        <end position="10"/>
    </location>
</feature>
<evidence type="ECO:0000259" key="7">
    <source>
        <dbReference type="Pfam" id="PF14772"/>
    </source>
</evidence>
<protein>
    <recommendedName>
        <fullName evidence="7">Dynein regulatory complex protein 1/2 N-terminal domain-containing protein</fullName>
    </recommendedName>
</protein>